<name>A0A507BJ23_9PEZI</name>
<dbReference type="AlphaFoldDB" id="A0A507BJ23"/>
<dbReference type="STRING" id="1093900.A0A507BJ23"/>
<dbReference type="OrthoDB" id="5423818at2759"/>
<gene>
    <name evidence="1" type="ORF">E0L32_012298</name>
</gene>
<reference evidence="1 2" key="1">
    <citation type="submission" date="2019-06" db="EMBL/GenBank/DDBJ databases">
        <title>Draft genome sequence of the filamentous fungus Phialemoniopsis curvata isolated from diesel fuel.</title>
        <authorList>
            <person name="Varaljay V.A."/>
            <person name="Lyon W.J."/>
            <person name="Crouch A.L."/>
            <person name="Drake C.E."/>
            <person name="Hollomon J.M."/>
            <person name="Nadeau L.J."/>
            <person name="Nunn H.S."/>
            <person name="Stevenson B.S."/>
            <person name="Bojanowski C.L."/>
            <person name="Crookes-Goodson W.J."/>
        </authorList>
    </citation>
    <scope>NUCLEOTIDE SEQUENCE [LARGE SCALE GENOMIC DNA]</scope>
    <source>
        <strain evidence="1 2">D216</strain>
    </source>
</reference>
<protein>
    <submittedName>
        <fullName evidence="1">Uncharacterized protein</fullName>
    </submittedName>
</protein>
<sequence length="355" mass="40025">MLSENIQLSQPVNGWDGEASPTGFIDMFDLLTNPDMGIDIDIGNVPDKILATSDHTTASGHLQQPSFSLPASLSYKDPSSLLQRREFSQVDLQLTSDLALHILSSYLYTMADQGSPPPFIHPSYQYLKEIDTDRPSPLSAAMNLAKMLFIGHGTNKTLIWKLIQTEQERLLYDYSKFNRWQALEALQSIILYILLRINEGRRDYTNFDTKLFISLNAICRHISTNFGKLVSSDELNGEMIPWKDWVFYESRRRSATVIYIIDSILYARISEPGPGMPEYNHAPAPSPLTLWNAENESDWTAGYANYLHANTADGMLKNADLVALREAATGNQNERWYAYADSFGLLVTLTANLII</sequence>
<organism evidence="1 2">
    <name type="scientific">Thyridium curvatum</name>
    <dbReference type="NCBI Taxonomy" id="1093900"/>
    <lineage>
        <taxon>Eukaryota</taxon>
        <taxon>Fungi</taxon>
        <taxon>Dikarya</taxon>
        <taxon>Ascomycota</taxon>
        <taxon>Pezizomycotina</taxon>
        <taxon>Sordariomycetes</taxon>
        <taxon>Sordariomycetidae</taxon>
        <taxon>Thyridiales</taxon>
        <taxon>Thyridiaceae</taxon>
        <taxon>Thyridium</taxon>
    </lineage>
</organism>
<dbReference type="Proteomes" id="UP000319257">
    <property type="component" value="Unassembled WGS sequence"/>
</dbReference>
<proteinExistence type="predicted"/>
<dbReference type="RefSeq" id="XP_030998752.1">
    <property type="nucleotide sequence ID" value="XM_031135123.1"/>
</dbReference>
<comment type="caution">
    <text evidence="1">The sequence shown here is derived from an EMBL/GenBank/DDBJ whole genome shotgun (WGS) entry which is preliminary data.</text>
</comment>
<evidence type="ECO:0000313" key="1">
    <source>
        <dbReference type="EMBL" id="TPX17041.1"/>
    </source>
</evidence>
<evidence type="ECO:0000313" key="2">
    <source>
        <dbReference type="Proteomes" id="UP000319257"/>
    </source>
</evidence>
<dbReference type="GeneID" id="41979745"/>
<dbReference type="EMBL" id="SKBQ01000152">
    <property type="protein sequence ID" value="TPX17041.1"/>
    <property type="molecule type" value="Genomic_DNA"/>
</dbReference>
<accession>A0A507BJ23</accession>
<keyword evidence="2" id="KW-1185">Reference proteome</keyword>
<dbReference type="InParanoid" id="A0A507BJ23"/>